<keyword evidence="5" id="KW-1185">Reference proteome</keyword>
<comment type="caution">
    <text evidence="4">The sequence shown here is derived from an EMBL/GenBank/DDBJ whole genome shotgun (WGS) entry which is preliminary data.</text>
</comment>
<gene>
    <name evidence="4" type="ORF">VB798_20395</name>
</gene>
<evidence type="ECO:0000259" key="3">
    <source>
        <dbReference type="Pfam" id="PF13439"/>
    </source>
</evidence>
<dbReference type="Proteomes" id="UP001302222">
    <property type="component" value="Unassembled WGS sequence"/>
</dbReference>
<dbReference type="InterPro" id="IPR001296">
    <property type="entry name" value="Glyco_trans_1"/>
</dbReference>
<organism evidence="4 5">
    <name type="scientific">Arcicella lustrica</name>
    <dbReference type="NCBI Taxonomy" id="2984196"/>
    <lineage>
        <taxon>Bacteria</taxon>
        <taxon>Pseudomonadati</taxon>
        <taxon>Bacteroidota</taxon>
        <taxon>Cytophagia</taxon>
        <taxon>Cytophagales</taxon>
        <taxon>Flectobacillaceae</taxon>
        <taxon>Arcicella</taxon>
    </lineage>
</organism>
<evidence type="ECO:0000256" key="1">
    <source>
        <dbReference type="ARBA" id="ARBA00022679"/>
    </source>
</evidence>
<dbReference type="Pfam" id="PF13439">
    <property type="entry name" value="Glyco_transf_4"/>
    <property type="match status" value="1"/>
</dbReference>
<keyword evidence="1" id="KW-0808">Transferase</keyword>
<evidence type="ECO:0000259" key="2">
    <source>
        <dbReference type="Pfam" id="PF00534"/>
    </source>
</evidence>
<dbReference type="CDD" id="cd03809">
    <property type="entry name" value="GT4_MtfB-like"/>
    <property type="match status" value="1"/>
</dbReference>
<name>A0ABU5SNZ2_9BACT</name>
<evidence type="ECO:0000313" key="4">
    <source>
        <dbReference type="EMBL" id="MEA5428963.1"/>
    </source>
</evidence>
<sequence length="378" mass="43317">MKIGFDAKRAFNNNTGLGNYSRFIIDALLKYAPENNYFAYTPKINKAPFTEKYINEALVNFKIKLPKSKKLKSFWRSFLIGKDLKRDEIQIFHGLSNELPIGLKRKKIKSIVTIHDLIFERYPNLYPAFDRFIYQIKFKKACQHADVIVAISEQTKRDIVNFYQINPEKIEVIYQDSDDIFKTKLEEEQIDSIKVKYDIHKKYLLCVATIAERKNQLMLVKAFHKLHLADYELILVGGKSDYQKQIESYIQEHSLSNIKIFNKVPFADLPALYQGSSLFVYPSFFEGFGIPILEALHSGIPVIAATGSCLEEAGGKGALYANPDDLNDLSSKILQVLSNKSLRKQMVLDGKQHITQFSAENIAKQLVNIYQNTLASSH</sequence>
<dbReference type="RefSeq" id="WP_323689091.1">
    <property type="nucleotide sequence ID" value="NZ_JAYGIM010000016.1"/>
</dbReference>
<dbReference type="Pfam" id="PF00534">
    <property type="entry name" value="Glycos_transf_1"/>
    <property type="match status" value="1"/>
</dbReference>
<dbReference type="SUPFAM" id="SSF53756">
    <property type="entry name" value="UDP-Glycosyltransferase/glycogen phosphorylase"/>
    <property type="match status" value="1"/>
</dbReference>
<dbReference type="PANTHER" id="PTHR46401:SF2">
    <property type="entry name" value="GLYCOSYLTRANSFERASE WBBK-RELATED"/>
    <property type="match status" value="1"/>
</dbReference>
<dbReference type="EMBL" id="JAYGIM010000016">
    <property type="protein sequence ID" value="MEA5428963.1"/>
    <property type="molecule type" value="Genomic_DNA"/>
</dbReference>
<dbReference type="Gene3D" id="3.40.50.2000">
    <property type="entry name" value="Glycogen Phosphorylase B"/>
    <property type="match status" value="2"/>
</dbReference>
<dbReference type="InterPro" id="IPR028098">
    <property type="entry name" value="Glyco_trans_4-like_N"/>
</dbReference>
<dbReference type="PANTHER" id="PTHR46401">
    <property type="entry name" value="GLYCOSYLTRANSFERASE WBBK-RELATED"/>
    <property type="match status" value="1"/>
</dbReference>
<proteinExistence type="predicted"/>
<evidence type="ECO:0000313" key="5">
    <source>
        <dbReference type="Proteomes" id="UP001302222"/>
    </source>
</evidence>
<feature type="domain" description="Glycosyl transferase family 1" evidence="2">
    <location>
        <begin position="200"/>
        <end position="351"/>
    </location>
</feature>
<accession>A0ABU5SNZ2</accession>
<protein>
    <submittedName>
        <fullName evidence="4">Glycosyltransferase family 1 protein</fullName>
    </submittedName>
</protein>
<reference evidence="4 5" key="1">
    <citation type="submission" date="2023-12" db="EMBL/GenBank/DDBJ databases">
        <title>Novel species of the genus Arcicella isolated from rivers.</title>
        <authorList>
            <person name="Lu H."/>
        </authorList>
    </citation>
    <scope>NUCLEOTIDE SEQUENCE [LARGE SCALE GENOMIC DNA]</scope>
    <source>
        <strain evidence="4 5">DC25W</strain>
    </source>
</reference>
<feature type="domain" description="Glycosyltransferase subfamily 4-like N-terminal" evidence="3">
    <location>
        <begin position="65"/>
        <end position="174"/>
    </location>
</feature>